<evidence type="ECO:0000313" key="6">
    <source>
        <dbReference type="Proteomes" id="UP000525652"/>
    </source>
</evidence>
<sequence>MDSRAIEEIVAEVLNKMGGNSRSLAGSSKPATPTPAIKKATAGNRKGVFPDADSAVEAARGGYESLRKKGFAARAKVIEIVKAMCSAKAEEWGKIELEETGIGRLDHKIEKLQILSKVPGVEWLKPYGMSGDMGISMEENAPFGVIATITPVTHSIPTLSGNIVNMVAAGNAMVINAHPGGAKCAAMAVDAFNREIEREVGIENLVTIIEEPSLESFNALCASSGIDLICVTGGPGVVAAAMKSGKRAICAGPGNPPVVVDVSADLDKAATDIITGGAYDNNLLCIGEKQVFILEPVFDDFVAAFKRAGGHQLNAKQLETLTNEAFTNSKDAGGCSHPVLNRKLVGASPEMLASHCGARVAAGTPMLFAETDAAHLFVQKEQMMPMIPLVRVRDMDQAIKLSVQSEHGYHHSAMIHTSHVGHMTRMGQAMNSSIFVKNGPCTAGLGLGGEGYLSYSIATTTGEGITTPQTFTRRRRCVLVDALNVVG</sequence>
<dbReference type="SUPFAM" id="SSF53720">
    <property type="entry name" value="ALDH-like"/>
    <property type="match status" value="1"/>
</dbReference>
<feature type="domain" description="Aldehyde dehydrogenase" evidence="4">
    <location>
        <begin position="45"/>
        <end position="442"/>
    </location>
</feature>
<evidence type="ECO:0000256" key="1">
    <source>
        <dbReference type="ARBA" id="ARBA00023002"/>
    </source>
</evidence>
<dbReference type="AlphaFoldDB" id="A0A7X1E5V1"/>
<feature type="compositionally biased region" description="Low complexity" evidence="3">
    <location>
        <begin position="29"/>
        <end position="41"/>
    </location>
</feature>
<evidence type="ECO:0000259" key="4">
    <source>
        <dbReference type="Pfam" id="PF00171"/>
    </source>
</evidence>
<evidence type="ECO:0000313" key="5">
    <source>
        <dbReference type="EMBL" id="MBC2603531.1"/>
    </source>
</evidence>
<feature type="region of interest" description="Disordered" evidence="3">
    <location>
        <begin position="19"/>
        <end position="41"/>
    </location>
</feature>
<accession>A0A7X1E5V1</accession>
<dbReference type="NCBIfam" id="NF011927">
    <property type="entry name" value="PRK15398.1"/>
    <property type="match status" value="1"/>
</dbReference>
<dbReference type="InterPro" id="IPR016163">
    <property type="entry name" value="Ald_DH_C"/>
</dbReference>
<dbReference type="InterPro" id="IPR016162">
    <property type="entry name" value="Ald_DH_N"/>
</dbReference>
<dbReference type="Gene3D" id="3.40.309.10">
    <property type="entry name" value="Aldehyde Dehydrogenase, Chain A, domain 2"/>
    <property type="match status" value="1"/>
</dbReference>
<dbReference type="GO" id="GO:0008774">
    <property type="term" value="F:acetaldehyde dehydrogenase (acetylating) activity"/>
    <property type="evidence" value="ECO:0007669"/>
    <property type="project" value="InterPro"/>
</dbReference>
<dbReference type="Pfam" id="PF00171">
    <property type="entry name" value="Aldedh"/>
    <property type="match status" value="1"/>
</dbReference>
<dbReference type="Proteomes" id="UP000525652">
    <property type="component" value="Unassembled WGS sequence"/>
</dbReference>
<comment type="caution">
    <text evidence="5">The sequence shown here is derived from an EMBL/GenBank/DDBJ whole genome shotgun (WGS) entry which is preliminary data.</text>
</comment>
<reference evidence="5 6" key="1">
    <citation type="submission" date="2020-07" db="EMBL/GenBank/DDBJ databases">
        <authorList>
            <person name="Feng X."/>
        </authorList>
    </citation>
    <scope>NUCLEOTIDE SEQUENCE [LARGE SCALE GENOMIC DNA]</scope>
    <source>
        <strain evidence="5 6">JCM14086</strain>
    </source>
</reference>
<keyword evidence="2" id="KW-0520">NAD</keyword>
<dbReference type="PANTHER" id="PTHR11699">
    <property type="entry name" value="ALDEHYDE DEHYDROGENASE-RELATED"/>
    <property type="match status" value="1"/>
</dbReference>
<dbReference type="Gene3D" id="3.40.605.10">
    <property type="entry name" value="Aldehyde Dehydrogenase, Chain A, domain 1"/>
    <property type="match status" value="1"/>
</dbReference>
<name>A0A7X1E5V1_9BACT</name>
<dbReference type="EMBL" id="JACHVA010000127">
    <property type="protein sequence ID" value="MBC2603531.1"/>
    <property type="molecule type" value="Genomic_DNA"/>
</dbReference>
<gene>
    <name evidence="5" type="ORF">H5P30_17245</name>
</gene>
<dbReference type="InterPro" id="IPR015590">
    <property type="entry name" value="Aldehyde_DH_dom"/>
</dbReference>
<protein>
    <submittedName>
        <fullName evidence="5">Aldehyde dehydrogenase</fullName>
    </submittedName>
</protein>
<dbReference type="PIRSF" id="PIRSF036410">
    <property type="entry name" value="EutE_PduP"/>
    <property type="match status" value="1"/>
</dbReference>
<evidence type="ECO:0000256" key="3">
    <source>
        <dbReference type="SAM" id="MobiDB-lite"/>
    </source>
</evidence>
<evidence type="ECO:0000256" key="2">
    <source>
        <dbReference type="ARBA" id="ARBA00023027"/>
    </source>
</evidence>
<proteinExistence type="predicted"/>
<dbReference type="InterPro" id="IPR012408">
    <property type="entry name" value="Acetald_propionald_DH-rel"/>
</dbReference>
<organism evidence="5 6">
    <name type="scientific">Puniceicoccus vermicola</name>
    <dbReference type="NCBI Taxonomy" id="388746"/>
    <lineage>
        <taxon>Bacteria</taxon>
        <taxon>Pseudomonadati</taxon>
        <taxon>Verrucomicrobiota</taxon>
        <taxon>Opitutia</taxon>
        <taxon>Puniceicoccales</taxon>
        <taxon>Puniceicoccaceae</taxon>
        <taxon>Puniceicoccus</taxon>
    </lineage>
</organism>
<dbReference type="InterPro" id="IPR016161">
    <property type="entry name" value="Ald_DH/histidinol_DH"/>
</dbReference>
<keyword evidence="1" id="KW-0560">Oxidoreductase</keyword>
<dbReference type="RefSeq" id="WP_185694158.1">
    <property type="nucleotide sequence ID" value="NZ_JACHVA010000127.1"/>
</dbReference>
<keyword evidence="6" id="KW-1185">Reference proteome</keyword>